<evidence type="ECO:0000313" key="4">
    <source>
        <dbReference type="Proteomes" id="UP000662818"/>
    </source>
</evidence>
<name>A0ABX7PIA5_9ACTN</name>
<feature type="chain" id="PRO_5047348932" description="Lipoprotein" evidence="2">
    <location>
        <begin position="25"/>
        <end position="135"/>
    </location>
</feature>
<gene>
    <name evidence="3" type="ORF">CFH99_08555</name>
</gene>
<feature type="compositionally biased region" description="Basic and acidic residues" evidence="1">
    <location>
        <begin position="92"/>
        <end position="103"/>
    </location>
</feature>
<dbReference type="PROSITE" id="PS51257">
    <property type="entry name" value="PROKAR_LIPOPROTEIN"/>
    <property type="match status" value="1"/>
</dbReference>
<evidence type="ECO:0000313" key="3">
    <source>
        <dbReference type="EMBL" id="QSR25671.1"/>
    </source>
</evidence>
<keyword evidence="2" id="KW-0732">Signal</keyword>
<dbReference type="RefSeq" id="WP_207009942.1">
    <property type="nucleotide sequence ID" value="NZ_CP022295.1"/>
</dbReference>
<proteinExistence type="predicted"/>
<accession>A0ABX7PIA5</accession>
<feature type="compositionally biased region" description="Polar residues" evidence="1">
    <location>
        <begin position="118"/>
        <end position="135"/>
    </location>
</feature>
<reference evidence="3 4" key="1">
    <citation type="submission" date="2017-06" db="EMBL/GenBank/DDBJ databases">
        <title>Complete Genome Sequence of the Soil Carbazole-Degrading Bacterium Nocardioides aromaticivorans IC177.</title>
        <authorList>
            <person name="Vejarano F."/>
            <person name="Suzuki-Minakuchi C."/>
            <person name="Ohtsubo Y."/>
            <person name="Tsuda M."/>
            <person name="Okada K."/>
            <person name="Nojiri H."/>
        </authorList>
    </citation>
    <scope>NUCLEOTIDE SEQUENCE [LARGE SCALE GENOMIC DNA]</scope>
    <source>
        <strain evidence="3 4">IC177</strain>
    </source>
</reference>
<dbReference type="EMBL" id="CP022295">
    <property type="protein sequence ID" value="QSR25671.1"/>
    <property type="molecule type" value="Genomic_DNA"/>
</dbReference>
<evidence type="ECO:0000256" key="2">
    <source>
        <dbReference type="SAM" id="SignalP"/>
    </source>
</evidence>
<sequence length="135" mass="14226">MTKGMILRAAVPLLLLAPALAGCAGDDGPVTLEVTTQDWTGWSREQPEPESESVTLTEGETFTVRMLGDDVTVTVTEVDDDGIELETSRQLARKDPGGGADHDDLTDEFTLDRDGSVAFTTPSLDGGTTVTVAEG</sequence>
<feature type="signal peptide" evidence="2">
    <location>
        <begin position="1"/>
        <end position="24"/>
    </location>
</feature>
<protein>
    <recommendedName>
        <fullName evidence="5">Lipoprotein</fullName>
    </recommendedName>
</protein>
<dbReference type="Proteomes" id="UP000662818">
    <property type="component" value="Chromosome"/>
</dbReference>
<evidence type="ECO:0008006" key="5">
    <source>
        <dbReference type="Google" id="ProtNLM"/>
    </source>
</evidence>
<feature type="region of interest" description="Disordered" evidence="1">
    <location>
        <begin position="87"/>
        <end position="135"/>
    </location>
</feature>
<organism evidence="3 4">
    <name type="scientific">Nocardioides aromaticivorans</name>
    <dbReference type="NCBI Taxonomy" id="200618"/>
    <lineage>
        <taxon>Bacteria</taxon>
        <taxon>Bacillati</taxon>
        <taxon>Actinomycetota</taxon>
        <taxon>Actinomycetes</taxon>
        <taxon>Propionibacteriales</taxon>
        <taxon>Nocardioidaceae</taxon>
        <taxon>Nocardioides</taxon>
    </lineage>
</organism>
<keyword evidence="4" id="KW-1185">Reference proteome</keyword>
<evidence type="ECO:0000256" key="1">
    <source>
        <dbReference type="SAM" id="MobiDB-lite"/>
    </source>
</evidence>